<dbReference type="Pfam" id="PF07690">
    <property type="entry name" value="MFS_1"/>
    <property type="match status" value="1"/>
</dbReference>
<comment type="caution">
    <text evidence="8">The sequence shown here is derived from an EMBL/GenBank/DDBJ whole genome shotgun (WGS) entry which is preliminary data.</text>
</comment>
<proteinExistence type="predicted"/>
<dbReference type="InterPro" id="IPR050171">
    <property type="entry name" value="MFS_Transporters"/>
</dbReference>
<feature type="transmembrane region" description="Helical" evidence="7">
    <location>
        <begin position="281"/>
        <end position="314"/>
    </location>
</feature>
<feature type="transmembrane region" description="Helical" evidence="7">
    <location>
        <begin position="209"/>
        <end position="234"/>
    </location>
</feature>
<dbReference type="SUPFAM" id="SSF103473">
    <property type="entry name" value="MFS general substrate transporter"/>
    <property type="match status" value="1"/>
</dbReference>
<dbReference type="EMBL" id="JBHUFV010000015">
    <property type="protein sequence ID" value="MFD1931508.1"/>
    <property type="molecule type" value="Genomic_DNA"/>
</dbReference>
<evidence type="ECO:0000256" key="1">
    <source>
        <dbReference type="ARBA" id="ARBA00004651"/>
    </source>
</evidence>
<comment type="subcellular location">
    <subcellularLocation>
        <location evidence="1">Cell membrane</location>
        <topology evidence="1">Multi-pass membrane protein</topology>
    </subcellularLocation>
</comment>
<feature type="transmembrane region" description="Helical" evidence="7">
    <location>
        <begin position="41"/>
        <end position="62"/>
    </location>
</feature>
<dbReference type="InterPro" id="IPR011701">
    <property type="entry name" value="MFS"/>
</dbReference>
<dbReference type="PANTHER" id="PTHR23517:SF2">
    <property type="entry name" value="MULTIDRUG RESISTANCE PROTEIN MDTH"/>
    <property type="match status" value="1"/>
</dbReference>
<protein>
    <submittedName>
        <fullName evidence="8">MFS transporter</fullName>
    </submittedName>
</protein>
<keyword evidence="2" id="KW-0813">Transport</keyword>
<keyword evidence="6 7" id="KW-0472">Membrane</keyword>
<evidence type="ECO:0000256" key="3">
    <source>
        <dbReference type="ARBA" id="ARBA00022475"/>
    </source>
</evidence>
<feature type="transmembrane region" description="Helical" evidence="7">
    <location>
        <begin position="367"/>
        <end position="388"/>
    </location>
</feature>
<dbReference type="PANTHER" id="PTHR23517">
    <property type="entry name" value="RESISTANCE PROTEIN MDTM, PUTATIVE-RELATED-RELATED"/>
    <property type="match status" value="1"/>
</dbReference>
<evidence type="ECO:0000313" key="8">
    <source>
        <dbReference type="EMBL" id="MFD1931508.1"/>
    </source>
</evidence>
<evidence type="ECO:0000256" key="4">
    <source>
        <dbReference type="ARBA" id="ARBA00022692"/>
    </source>
</evidence>
<feature type="transmembrane region" description="Helical" evidence="7">
    <location>
        <begin position="12"/>
        <end position="35"/>
    </location>
</feature>
<accession>A0ABW4SPY3</accession>
<keyword evidence="4 7" id="KW-0812">Transmembrane</keyword>
<sequence>MILPERGPVRSLAFSVLLRATGRGLFITVSVIFFLSSVGLSATQVGAGMTIAGVVSLAAGLPSGRLCDVLGPRAVSITFAAFGGLAILGYAFVDSFWGFAVVAALAKFADAGDSVARATLVGGIAPPGERVRVRAYIRAVTNVGWSIGGLAAGVALAVDTRPAYLTMVYGCAACYLGAGALTLRVPRVAPAPHTAGGGPTWIVLRDRPYVVLALLNMVLVMHLSLLTTIIPMWIKHIGAPGVMVAAIGLINTITVTLLQVRLSRGTGEIAGAARAQRRAGALLLLACVLFAIAAGQPLWAMLAALVGGALLHVFGELLQSAGSWGLSYELAPSHALGQYQGLYNTGWQAAEVVAPVLLTTVVIGWGWPGWLLVGALFLGAGLAVPPAARWAARSRSAYGDAQVGLVVGRTAVTEA</sequence>
<dbReference type="Proteomes" id="UP001597368">
    <property type="component" value="Unassembled WGS sequence"/>
</dbReference>
<feature type="transmembrane region" description="Helical" evidence="7">
    <location>
        <begin position="240"/>
        <end position="260"/>
    </location>
</feature>
<dbReference type="InterPro" id="IPR036259">
    <property type="entry name" value="MFS_trans_sf"/>
</dbReference>
<keyword evidence="3" id="KW-1003">Cell membrane</keyword>
<feature type="transmembrane region" description="Helical" evidence="7">
    <location>
        <begin position="74"/>
        <end position="93"/>
    </location>
</feature>
<evidence type="ECO:0000313" key="9">
    <source>
        <dbReference type="Proteomes" id="UP001597368"/>
    </source>
</evidence>
<feature type="transmembrane region" description="Helical" evidence="7">
    <location>
        <begin position="136"/>
        <end position="158"/>
    </location>
</feature>
<dbReference type="RefSeq" id="WP_379570896.1">
    <property type="nucleotide sequence ID" value="NZ_JBHUFV010000015.1"/>
</dbReference>
<reference evidence="9" key="1">
    <citation type="journal article" date="2019" name="Int. J. Syst. Evol. Microbiol.">
        <title>The Global Catalogue of Microorganisms (GCM) 10K type strain sequencing project: providing services to taxonomists for standard genome sequencing and annotation.</title>
        <authorList>
            <consortium name="The Broad Institute Genomics Platform"/>
            <consortium name="The Broad Institute Genome Sequencing Center for Infectious Disease"/>
            <person name="Wu L."/>
            <person name="Ma J."/>
        </authorList>
    </citation>
    <scope>NUCLEOTIDE SEQUENCE [LARGE SCALE GENOMIC DNA]</scope>
    <source>
        <strain evidence="9">ICMP 6774ER</strain>
    </source>
</reference>
<evidence type="ECO:0000256" key="6">
    <source>
        <dbReference type="ARBA" id="ARBA00023136"/>
    </source>
</evidence>
<evidence type="ECO:0000256" key="5">
    <source>
        <dbReference type="ARBA" id="ARBA00022989"/>
    </source>
</evidence>
<dbReference type="Gene3D" id="1.20.1250.20">
    <property type="entry name" value="MFS general substrate transporter like domains"/>
    <property type="match status" value="1"/>
</dbReference>
<evidence type="ECO:0000256" key="7">
    <source>
        <dbReference type="SAM" id="Phobius"/>
    </source>
</evidence>
<evidence type="ECO:0000256" key="2">
    <source>
        <dbReference type="ARBA" id="ARBA00022448"/>
    </source>
</evidence>
<gene>
    <name evidence="8" type="ORF">ACFSKW_08475</name>
</gene>
<keyword evidence="5 7" id="KW-1133">Transmembrane helix</keyword>
<name>A0ABW4SPY3_9ACTN</name>
<feature type="transmembrane region" description="Helical" evidence="7">
    <location>
        <begin position="164"/>
        <end position="183"/>
    </location>
</feature>
<organism evidence="8 9">
    <name type="scientific">Nonomuraea mangrovi</name>
    <dbReference type="NCBI Taxonomy" id="2316207"/>
    <lineage>
        <taxon>Bacteria</taxon>
        <taxon>Bacillati</taxon>
        <taxon>Actinomycetota</taxon>
        <taxon>Actinomycetes</taxon>
        <taxon>Streptosporangiales</taxon>
        <taxon>Streptosporangiaceae</taxon>
        <taxon>Nonomuraea</taxon>
    </lineage>
</organism>
<keyword evidence="9" id="KW-1185">Reference proteome</keyword>